<keyword evidence="4" id="KW-0804">Transcription</keyword>
<dbReference type="Pfam" id="PF03965">
    <property type="entry name" value="Penicillinase_R"/>
    <property type="match status" value="1"/>
</dbReference>
<evidence type="ECO:0000256" key="1">
    <source>
        <dbReference type="ARBA" id="ARBA00011046"/>
    </source>
</evidence>
<name>A0A6C0GD40_9BACT</name>
<dbReference type="Proteomes" id="UP000480178">
    <property type="component" value="Chromosome"/>
</dbReference>
<keyword evidence="3" id="KW-0238">DNA-binding</keyword>
<reference evidence="5 6" key="1">
    <citation type="submission" date="2020-01" db="EMBL/GenBank/DDBJ databases">
        <authorList>
            <person name="Kim M.K."/>
        </authorList>
    </citation>
    <scope>NUCLEOTIDE SEQUENCE [LARGE SCALE GENOMIC DNA]</scope>
    <source>
        <strain evidence="5 6">172606-1</strain>
    </source>
</reference>
<evidence type="ECO:0000313" key="5">
    <source>
        <dbReference type="EMBL" id="QHT65896.1"/>
    </source>
</evidence>
<dbReference type="InterPro" id="IPR036388">
    <property type="entry name" value="WH-like_DNA-bd_sf"/>
</dbReference>
<dbReference type="SUPFAM" id="SSF46785">
    <property type="entry name" value="Winged helix' DNA-binding domain"/>
    <property type="match status" value="1"/>
</dbReference>
<comment type="similarity">
    <text evidence="1">Belongs to the BlaI transcriptional regulatory family.</text>
</comment>
<keyword evidence="2" id="KW-0805">Transcription regulation</keyword>
<dbReference type="GO" id="GO:0003677">
    <property type="term" value="F:DNA binding"/>
    <property type="evidence" value="ECO:0007669"/>
    <property type="project" value="UniProtKB-KW"/>
</dbReference>
<dbReference type="GO" id="GO:0045892">
    <property type="term" value="P:negative regulation of DNA-templated transcription"/>
    <property type="evidence" value="ECO:0007669"/>
    <property type="project" value="InterPro"/>
</dbReference>
<evidence type="ECO:0000256" key="3">
    <source>
        <dbReference type="ARBA" id="ARBA00023125"/>
    </source>
</evidence>
<dbReference type="InterPro" id="IPR005650">
    <property type="entry name" value="BlaI_family"/>
</dbReference>
<organism evidence="5 6">
    <name type="scientific">Rhodocytophaga rosea</name>
    <dbReference type="NCBI Taxonomy" id="2704465"/>
    <lineage>
        <taxon>Bacteria</taxon>
        <taxon>Pseudomonadati</taxon>
        <taxon>Bacteroidota</taxon>
        <taxon>Cytophagia</taxon>
        <taxon>Cytophagales</taxon>
        <taxon>Rhodocytophagaceae</taxon>
        <taxon>Rhodocytophaga</taxon>
    </lineage>
</organism>
<evidence type="ECO:0000256" key="2">
    <source>
        <dbReference type="ARBA" id="ARBA00023015"/>
    </source>
</evidence>
<dbReference type="InterPro" id="IPR036390">
    <property type="entry name" value="WH_DNA-bd_sf"/>
</dbReference>
<dbReference type="AlphaFoldDB" id="A0A6C0GD40"/>
<evidence type="ECO:0000313" key="6">
    <source>
        <dbReference type="Proteomes" id="UP000480178"/>
    </source>
</evidence>
<dbReference type="KEGG" id="rhoz:GXP67_04040"/>
<evidence type="ECO:0000256" key="4">
    <source>
        <dbReference type="ARBA" id="ARBA00023163"/>
    </source>
</evidence>
<sequence length="39" mass="4576">MKELTTAEEEIMQVLWELNTAFVKDIITRLPEPKPAYNI</sequence>
<accession>A0A6C0GD40</accession>
<proteinExistence type="inferred from homology"/>
<dbReference type="EMBL" id="CP048222">
    <property type="protein sequence ID" value="QHT65896.1"/>
    <property type="molecule type" value="Genomic_DNA"/>
</dbReference>
<keyword evidence="6" id="KW-1185">Reference proteome</keyword>
<protein>
    <submittedName>
        <fullName evidence="5">BlaI/MecI/CopY family transcriptional regulator</fullName>
    </submittedName>
</protein>
<dbReference type="Gene3D" id="1.10.10.10">
    <property type="entry name" value="Winged helix-like DNA-binding domain superfamily/Winged helix DNA-binding domain"/>
    <property type="match status" value="1"/>
</dbReference>
<gene>
    <name evidence="5" type="ORF">GXP67_04040</name>
</gene>